<dbReference type="InterPro" id="IPR036691">
    <property type="entry name" value="Endo/exonu/phosph_ase_sf"/>
</dbReference>
<dbReference type="PANTHER" id="PTHR47039:SF1">
    <property type="entry name" value="INOSITOL POLYPHOSPHATE 5-PHOSPHATASE E"/>
    <property type="match status" value="1"/>
</dbReference>
<dbReference type="SUPFAM" id="SSF56219">
    <property type="entry name" value="DNase I-like"/>
    <property type="match status" value="1"/>
</dbReference>
<dbReference type="SMART" id="SM00128">
    <property type="entry name" value="IPPc"/>
    <property type="match status" value="1"/>
</dbReference>
<evidence type="ECO:0000313" key="3">
    <source>
        <dbReference type="RefSeq" id="XP_065646800.1"/>
    </source>
</evidence>
<evidence type="ECO:0000313" key="2">
    <source>
        <dbReference type="Proteomes" id="UP001652625"/>
    </source>
</evidence>
<keyword evidence="2" id="KW-1185">Reference proteome</keyword>
<organism evidence="2 3">
    <name type="scientific">Hydra vulgaris</name>
    <name type="common">Hydra</name>
    <name type="synonym">Hydra attenuata</name>
    <dbReference type="NCBI Taxonomy" id="6087"/>
    <lineage>
        <taxon>Eukaryota</taxon>
        <taxon>Metazoa</taxon>
        <taxon>Cnidaria</taxon>
        <taxon>Hydrozoa</taxon>
        <taxon>Hydroidolina</taxon>
        <taxon>Anthoathecata</taxon>
        <taxon>Aplanulata</taxon>
        <taxon>Hydridae</taxon>
        <taxon>Hydra</taxon>
    </lineage>
</organism>
<proteinExistence type="predicted"/>
<dbReference type="Proteomes" id="UP001652625">
    <property type="component" value="Chromosome 02"/>
</dbReference>
<feature type="domain" description="Inositol polyphosphate-related phosphatase" evidence="1">
    <location>
        <begin position="351"/>
        <end position="653"/>
    </location>
</feature>
<sequence length="691" mass="79664">MMTKSSSSNTYSFYTNIELPCVKRFSPRLVTKSITSEYTNQSLHTEKIKMARKDSFKILDNLLDESHLTGLKNLAIDKVNFIPHPPNEVKKRNSVEIQTFNKSECNLNSFIANNTYLNPSDNLPDNDPDFQGKKLIGMYKDFLNYRYGQRLNHLSSDCENNKSLSSEDEFSISSLYSSDKEENDNLSISTDLSTEFKPQVLNKFKDNFDFHKQLNNALLNNTNLSSKFGSDEKLYTNSLPDLRKIDKVVFKKTNYVFKNESESVSEPGAKRLYKFNPLPPIPASNLPNTSVMYETLDHQKEKRENIFKDDHKSFKHIVQMISLIPKLTTCSVRNRKSDHHLSELTNYLPNKKLTVFVGTWNMKGTKFLPNSLDSFLLPPESEYLQDIYVIGSQEGTPFRREWQVRLQETFGPSHVLMQASNFGVLQMSIFVRRELVWFCSAVNQDTVATRVAHKIKTKGAIAMSFNIFGTSLLFITSHFASDTEKLTERINDYKKICSSIQLPWNNADTSVNTKNFTDHFDRVFWFGDFNFRITKTRKVVDEIFNLYAGDQSLLISELLKHDQLLNLCKKGQIFQDFIEAPINFMPTYKFDDNTDNYDTSSKKRVPSWTDRIVYKSKPPGELVSIVYNSCSLIKVSDHKPVYAIFETTIEPFKDNFRVTGAQFDRDIYVEANMRRSAPSGNQENSNVCIIL</sequence>
<protein>
    <submittedName>
        <fullName evidence="3">Phosphatidylinositol polyphosphate 5-phosphatase type IV isoform X2</fullName>
    </submittedName>
</protein>
<accession>A0ABM4BCY3</accession>
<reference evidence="3" key="2">
    <citation type="submission" date="2025-08" db="UniProtKB">
        <authorList>
            <consortium name="RefSeq"/>
        </authorList>
    </citation>
    <scope>IDENTIFICATION</scope>
</reference>
<evidence type="ECO:0000259" key="1">
    <source>
        <dbReference type="SMART" id="SM00128"/>
    </source>
</evidence>
<reference evidence="2" key="1">
    <citation type="submission" date="2025-05" db="UniProtKB">
        <authorList>
            <consortium name="RefSeq"/>
        </authorList>
    </citation>
    <scope>NUCLEOTIDE SEQUENCE [LARGE SCALE GENOMIC DNA]</scope>
</reference>
<dbReference type="PANTHER" id="PTHR47039">
    <property type="entry name" value="INOSITOL POLYPHOSPHATE 5-PHOSPHATASE E"/>
    <property type="match status" value="1"/>
</dbReference>
<dbReference type="Gene3D" id="3.60.10.10">
    <property type="entry name" value="Endonuclease/exonuclease/phosphatase"/>
    <property type="match status" value="1"/>
</dbReference>
<dbReference type="GeneID" id="100208426"/>
<name>A0ABM4BCY3_HYDVU</name>
<gene>
    <name evidence="3" type="primary">LOC100208426</name>
</gene>
<dbReference type="Pfam" id="PF22669">
    <property type="entry name" value="Exo_endo_phos2"/>
    <property type="match status" value="1"/>
</dbReference>
<dbReference type="RefSeq" id="XP_065646800.1">
    <property type="nucleotide sequence ID" value="XM_065790728.1"/>
</dbReference>
<dbReference type="InterPro" id="IPR000300">
    <property type="entry name" value="IPPc"/>
</dbReference>
<dbReference type="InterPro" id="IPR053321">
    <property type="entry name" value="IPP-5-Phosphatase_Type_IV"/>
</dbReference>